<dbReference type="PANTHER" id="PTHR43415:SF3">
    <property type="entry name" value="GNAT-FAMILY ACETYLTRANSFERASE"/>
    <property type="match status" value="1"/>
</dbReference>
<dbReference type="GO" id="GO:0004145">
    <property type="term" value="F:diamine N-acetyltransferase activity"/>
    <property type="evidence" value="ECO:0007669"/>
    <property type="project" value="UniProtKB-EC"/>
</dbReference>
<evidence type="ECO:0000313" key="2">
    <source>
        <dbReference type="EMBL" id="KAA6323742.1"/>
    </source>
</evidence>
<dbReference type="Gene3D" id="3.40.630.30">
    <property type="match status" value="1"/>
</dbReference>
<dbReference type="InterPro" id="IPR000182">
    <property type="entry name" value="GNAT_dom"/>
</dbReference>
<evidence type="ECO:0000259" key="1">
    <source>
        <dbReference type="PROSITE" id="PS51186"/>
    </source>
</evidence>
<dbReference type="PANTHER" id="PTHR43415">
    <property type="entry name" value="SPERMIDINE N(1)-ACETYLTRANSFERASE"/>
    <property type="match status" value="1"/>
</dbReference>
<proteinExistence type="predicted"/>
<reference evidence="2" key="1">
    <citation type="submission" date="2019-03" db="EMBL/GenBank/DDBJ databases">
        <title>Single cell metagenomics reveals metabolic interactions within the superorganism composed of flagellate Streblomastix strix and complex community of Bacteroidetes bacteria on its surface.</title>
        <authorList>
            <person name="Treitli S.C."/>
            <person name="Kolisko M."/>
            <person name="Husnik F."/>
            <person name="Keeling P."/>
            <person name="Hampl V."/>
        </authorList>
    </citation>
    <scope>NUCLEOTIDE SEQUENCE</scope>
    <source>
        <strain evidence="2">STM</strain>
    </source>
</reference>
<dbReference type="InterPro" id="IPR016181">
    <property type="entry name" value="Acyl_CoA_acyltransferase"/>
</dbReference>
<dbReference type="AlphaFoldDB" id="A0A5J4QQG1"/>
<keyword evidence="2" id="KW-0808">Transferase</keyword>
<protein>
    <submittedName>
        <fullName evidence="2">Spermidine N(1)-acetyltransferase</fullName>
        <ecNumber evidence="2">2.3.1.57</ecNumber>
    </submittedName>
</protein>
<dbReference type="EMBL" id="SNRY01002736">
    <property type="protein sequence ID" value="KAA6323742.1"/>
    <property type="molecule type" value="Genomic_DNA"/>
</dbReference>
<feature type="non-terminal residue" evidence="2">
    <location>
        <position position="1"/>
    </location>
</feature>
<dbReference type="EC" id="2.3.1.57" evidence="2"/>
<gene>
    <name evidence="2" type="ORF">EZS27_026854</name>
</gene>
<organism evidence="2">
    <name type="scientific">termite gut metagenome</name>
    <dbReference type="NCBI Taxonomy" id="433724"/>
    <lineage>
        <taxon>unclassified sequences</taxon>
        <taxon>metagenomes</taxon>
        <taxon>organismal metagenomes</taxon>
    </lineage>
</organism>
<feature type="domain" description="N-acetyltransferase" evidence="1">
    <location>
        <begin position="14"/>
        <end position="179"/>
    </location>
</feature>
<accession>A0A5J4QQG1</accession>
<dbReference type="Pfam" id="PF13302">
    <property type="entry name" value="Acetyltransf_3"/>
    <property type="match status" value="1"/>
</dbReference>
<name>A0A5J4QQG1_9ZZZZ</name>
<sequence length="182" mass="21045">GFHMKQTFLSDSHIRLRAPEPEDLDAVYEIENDSSLWKFGIVTPPYSRFAFKQYIENIRHDLFADKQLRLMIVEKDNNKIVGIIDLYDFIPLHSHAAVGIVIHPFFRQRGYATGALTLLCGYASGFLHLKQLYAHIAIDNSACRRLFSSRRFVECGQLTEWLHTEDGYKDAVIMQRVLDRLG</sequence>
<comment type="caution">
    <text evidence="2">The sequence shown here is derived from an EMBL/GenBank/DDBJ whole genome shotgun (WGS) entry which is preliminary data.</text>
</comment>
<keyword evidence="2" id="KW-0012">Acyltransferase</keyword>
<dbReference type="SUPFAM" id="SSF55729">
    <property type="entry name" value="Acyl-CoA N-acyltransferases (Nat)"/>
    <property type="match status" value="1"/>
</dbReference>
<dbReference type="PROSITE" id="PS51186">
    <property type="entry name" value="GNAT"/>
    <property type="match status" value="1"/>
</dbReference>